<dbReference type="EMBL" id="ASSO01000004">
    <property type="protein sequence ID" value="EOS10995.1"/>
    <property type="molecule type" value="Genomic_DNA"/>
</dbReference>
<comment type="caution">
    <text evidence="1">The sequence shown here is derived from an EMBL/GenBank/DDBJ whole genome shotgun (WGS) entry which is preliminary data.</text>
</comment>
<protein>
    <submittedName>
        <fullName evidence="1">Uncharacterized protein</fullName>
    </submittedName>
</protein>
<reference evidence="1 2" key="1">
    <citation type="submission" date="2013-04" db="EMBL/GenBank/DDBJ databases">
        <title>The Genome Sequence of Bacteroides uniformis dnLKV2.</title>
        <authorList>
            <consortium name="The Broad Institute Genomics Platform"/>
            <consortium name="The Broad Institute Genome Sequencing Center for Infectious Disease"/>
            <person name="Earl A."/>
            <person name="Xavier R."/>
            <person name="Kuhn K."/>
            <person name="Stappenbeck T."/>
            <person name="Walker B."/>
            <person name="Young S."/>
            <person name="Zeng Q."/>
            <person name="Gargeya S."/>
            <person name="Fitzgerald M."/>
            <person name="Haas B."/>
            <person name="Abouelleil A."/>
            <person name="Allen A.W."/>
            <person name="Alvarado L."/>
            <person name="Arachchi H.M."/>
            <person name="Berlin A.M."/>
            <person name="Chapman S.B."/>
            <person name="Gainer-Dewar J."/>
            <person name="Goldberg J."/>
            <person name="Griggs A."/>
            <person name="Gujja S."/>
            <person name="Hansen M."/>
            <person name="Howarth C."/>
            <person name="Imamovic A."/>
            <person name="Ireland A."/>
            <person name="Larimer J."/>
            <person name="McCowan C."/>
            <person name="Murphy C."/>
            <person name="Pearson M."/>
            <person name="Poon T.W."/>
            <person name="Priest M."/>
            <person name="Roberts A."/>
            <person name="Saif S."/>
            <person name="Shea T."/>
            <person name="Sisk P."/>
            <person name="Sykes S."/>
            <person name="Wortman J."/>
            <person name="Nusbaum C."/>
            <person name="Birren B."/>
        </authorList>
    </citation>
    <scope>NUCLEOTIDE SEQUENCE [LARGE SCALE GENOMIC DNA]</scope>
    <source>
        <strain evidence="2">dnLKV2</strain>
    </source>
</reference>
<accession>R9IC98</accession>
<evidence type="ECO:0000313" key="1">
    <source>
        <dbReference type="EMBL" id="EOS10995.1"/>
    </source>
</evidence>
<proteinExistence type="predicted"/>
<dbReference type="Proteomes" id="UP000014212">
    <property type="component" value="Unassembled WGS sequence"/>
</dbReference>
<gene>
    <name evidence="1" type="ORF">C801_00946</name>
</gene>
<sequence length="54" mass="6253">MTMARIKNNVKVKIEVRPKKGLNPNPSLQVSKEELDRFIKELLLKKAKECCVDK</sequence>
<organism evidence="1 2">
    <name type="scientific">Bacteroides uniformis dnLKV2</name>
    <dbReference type="NCBI Taxonomy" id="1235787"/>
    <lineage>
        <taxon>Bacteria</taxon>
        <taxon>Pseudomonadati</taxon>
        <taxon>Bacteroidota</taxon>
        <taxon>Bacteroidia</taxon>
        <taxon>Bacteroidales</taxon>
        <taxon>Bacteroidaceae</taxon>
        <taxon>Bacteroides</taxon>
    </lineage>
</organism>
<dbReference type="HOGENOM" id="CLU_3040742_0_0_10"/>
<name>R9IC98_BACUN</name>
<evidence type="ECO:0000313" key="2">
    <source>
        <dbReference type="Proteomes" id="UP000014212"/>
    </source>
</evidence>
<dbReference type="AlphaFoldDB" id="R9IC98"/>
<dbReference type="PATRIC" id="fig|1235787.3.peg.966"/>